<keyword evidence="1" id="KW-0812">Transmembrane</keyword>
<protein>
    <submittedName>
        <fullName evidence="2">Uncharacterized protein</fullName>
    </submittedName>
</protein>
<reference evidence="2" key="1">
    <citation type="submission" date="2021-01" db="EMBL/GenBank/DDBJ databases">
        <title>Whole genome shotgun sequence of Actinoplanes capillaceus NBRC 16408.</title>
        <authorList>
            <person name="Komaki H."/>
            <person name="Tamura T."/>
        </authorList>
    </citation>
    <scope>NUCLEOTIDE SEQUENCE [LARGE SCALE GENOMIC DNA]</scope>
    <source>
        <strain evidence="2">NBRC 16408</strain>
    </source>
</reference>
<evidence type="ECO:0000313" key="2">
    <source>
        <dbReference type="EMBL" id="GID43979.1"/>
    </source>
</evidence>
<feature type="transmembrane region" description="Helical" evidence="1">
    <location>
        <begin position="162"/>
        <end position="179"/>
    </location>
</feature>
<organism evidence="2">
    <name type="scientific">Actinoplanes campanulatus</name>
    <dbReference type="NCBI Taxonomy" id="113559"/>
    <lineage>
        <taxon>Bacteria</taxon>
        <taxon>Bacillati</taxon>
        <taxon>Actinomycetota</taxon>
        <taxon>Actinomycetes</taxon>
        <taxon>Micromonosporales</taxon>
        <taxon>Micromonosporaceae</taxon>
        <taxon>Actinoplanes</taxon>
    </lineage>
</organism>
<keyword evidence="1" id="KW-0472">Membrane</keyword>
<sequence length="180" mass="19214">MLNSPVGRGYPQFSFCLGQVLGALITALGALVVGSLLRLAAPSGVWVVLLVCWFAVITVREFGLLSFGLPQNARLVPVTVFRHGRFFGPLQFGLEMGTGLRTYVTSGLPYVLLPAVALLASPGAALFAGLGFGLGRSLMTTSNLRFSDDNSWDLEFSLYERWIKAILVVAFAGGIFAAVI</sequence>
<feature type="transmembrane region" description="Helical" evidence="1">
    <location>
        <begin position="12"/>
        <end position="33"/>
    </location>
</feature>
<accession>A0ABQ3WAB0</accession>
<evidence type="ECO:0000256" key="1">
    <source>
        <dbReference type="SAM" id="Phobius"/>
    </source>
</evidence>
<feature type="transmembrane region" description="Helical" evidence="1">
    <location>
        <begin position="45"/>
        <end position="69"/>
    </location>
</feature>
<keyword evidence="1" id="KW-1133">Transmembrane helix</keyword>
<proteinExistence type="predicted"/>
<feature type="transmembrane region" description="Helical" evidence="1">
    <location>
        <begin position="110"/>
        <end position="135"/>
    </location>
</feature>
<gene>
    <name evidence="2" type="ORF">Aca07nite_12540</name>
</gene>
<name>A0ABQ3WAB0_9ACTN</name>
<dbReference type="EMBL" id="BOMF01000019">
    <property type="protein sequence ID" value="GID43979.1"/>
    <property type="molecule type" value="Genomic_DNA"/>
</dbReference>
<comment type="caution">
    <text evidence="2">The sequence shown here is derived from an EMBL/GenBank/DDBJ whole genome shotgun (WGS) entry which is preliminary data.</text>
</comment>